<sequence>MLAAAVLGSGMAFLDGTVVNVALPALGVGIGATVTELQWVVNAYLLTLASLILVGGSLGDRFGRRRVFVVGVAGFAVASVLCGISQDATQLIAARLVQGVFGALLTPSSLALLQASVAREDRSASIGRWSGLTSLTAVAGPVVGGGLIQLASWRWIFLINVPLAVVVLLIAWKHLPESRDEQATSGLDVPGAVLSALALAGLTWALTESGTAATSVLVAVGVVALVAGVAFVLRQRVTPTPLVPLSLFGDRVFSVANLMTLLVYAALGANTFFLTLQLQVSVGYTPLLAGLATMPMTVLLILFSGRAGALAARIGPRLPMTVGPLLCAVGTLMLLGVGEGTRYLTGVLPGVVVFGAGLTVLVAPLTASVLAAAPDRHAGVASGVNNAVARSGGLLAVAALPAAVGLSGADYQSAVTLTPGYQAAQVVCIVLLVLGGLISFLGLAGTRRLMVEQATS</sequence>
<dbReference type="SUPFAM" id="SSF103473">
    <property type="entry name" value="MFS general substrate transporter"/>
    <property type="match status" value="1"/>
</dbReference>
<feature type="transmembrane region" description="Helical" evidence="7">
    <location>
        <begin position="129"/>
        <end position="149"/>
    </location>
</feature>
<name>A0A1G6YWQ5_9ACTN</name>
<feature type="transmembrane region" description="Helical" evidence="7">
    <location>
        <begin position="37"/>
        <end position="55"/>
    </location>
</feature>
<evidence type="ECO:0000313" key="9">
    <source>
        <dbReference type="EMBL" id="SDD94934.1"/>
    </source>
</evidence>
<evidence type="ECO:0000256" key="4">
    <source>
        <dbReference type="ARBA" id="ARBA00022692"/>
    </source>
</evidence>
<evidence type="ECO:0000256" key="6">
    <source>
        <dbReference type="ARBA" id="ARBA00023136"/>
    </source>
</evidence>
<keyword evidence="3" id="KW-1003">Cell membrane</keyword>
<dbReference type="PANTHER" id="PTHR42718">
    <property type="entry name" value="MAJOR FACILITATOR SUPERFAMILY MULTIDRUG TRANSPORTER MFSC"/>
    <property type="match status" value="1"/>
</dbReference>
<keyword evidence="10" id="KW-1185">Reference proteome</keyword>
<dbReference type="AlphaFoldDB" id="A0A1G6YWQ5"/>
<feature type="transmembrane region" description="Helical" evidence="7">
    <location>
        <begin position="423"/>
        <end position="444"/>
    </location>
</feature>
<keyword evidence="5 7" id="KW-1133">Transmembrane helix</keyword>
<dbReference type="InterPro" id="IPR011701">
    <property type="entry name" value="MFS"/>
</dbReference>
<feature type="transmembrane region" description="Helical" evidence="7">
    <location>
        <begin position="187"/>
        <end position="206"/>
    </location>
</feature>
<dbReference type="Gene3D" id="1.20.1720.10">
    <property type="entry name" value="Multidrug resistance protein D"/>
    <property type="match status" value="1"/>
</dbReference>
<dbReference type="RefSeq" id="WP_231946255.1">
    <property type="nucleotide sequence ID" value="NZ_LT629688.1"/>
</dbReference>
<evidence type="ECO:0000313" key="10">
    <source>
        <dbReference type="Proteomes" id="UP000198546"/>
    </source>
</evidence>
<reference evidence="9 10" key="1">
    <citation type="submission" date="2016-10" db="EMBL/GenBank/DDBJ databases">
        <authorList>
            <person name="de Groot N.N."/>
        </authorList>
    </citation>
    <scope>NUCLEOTIDE SEQUENCE [LARGE SCALE GENOMIC DNA]</scope>
    <source>
        <strain evidence="9 10">MON 2.2</strain>
    </source>
</reference>
<evidence type="ECO:0000256" key="1">
    <source>
        <dbReference type="ARBA" id="ARBA00004651"/>
    </source>
</evidence>
<dbReference type="GO" id="GO:0005886">
    <property type="term" value="C:plasma membrane"/>
    <property type="evidence" value="ECO:0007669"/>
    <property type="project" value="UniProtKB-SubCell"/>
</dbReference>
<accession>A0A1G6YWQ5</accession>
<proteinExistence type="predicted"/>
<organism evidence="9 10">
    <name type="scientific">Auraticoccus monumenti</name>
    <dbReference type="NCBI Taxonomy" id="675864"/>
    <lineage>
        <taxon>Bacteria</taxon>
        <taxon>Bacillati</taxon>
        <taxon>Actinomycetota</taxon>
        <taxon>Actinomycetes</taxon>
        <taxon>Propionibacteriales</taxon>
        <taxon>Propionibacteriaceae</taxon>
        <taxon>Auraticoccus</taxon>
    </lineage>
</organism>
<dbReference type="GO" id="GO:0022857">
    <property type="term" value="F:transmembrane transporter activity"/>
    <property type="evidence" value="ECO:0007669"/>
    <property type="project" value="InterPro"/>
</dbReference>
<feature type="transmembrane region" description="Helical" evidence="7">
    <location>
        <begin position="67"/>
        <end position="86"/>
    </location>
</feature>
<evidence type="ECO:0000256" key="2">
    <source>
        <dbReference type="ARBA" id="ARBA00022448"/>
    </source>
</evidence>
<dbReference type="Proteomes" id="UP000198546">
    <property type="component" value="Chromosome i"/>
</dbReference>
<keyword evidence="4 7" id="KW-0812">Transmembrane</keyword>
<dbReference type="InterPro" id="IPR020846">
    <property type="entry name" value="MFS_dom"/>
</dbReference>
<dbReference type="Gene3D" id="1.20.1250.20">
    <property type="entry name" value="MFS general substrate transporter like domains"/>
    <property type="match status" value="1"/>
</dbReference>
<feature type="transmembrane region" description="Helical" evidence="7">
    <location>
        <begin position="92"/>
        <end position="117"/>
    </location>
</feature>
<dbReference type="CDD" id="cd17321">
    <property type="entry name" value="MFS_MMR_MDR_like"/>
    <property type="match status" value="1"/>
</dbReference>
<dbReference type="EMBL" id="LT629688">
    <property type="protein sequence ID" value="SDD94934.1"/>
    <property type="molecule type" value="Genomic_DNA"/>
</dbReference>
<feature type="transmembrane region" description="Helical" evidence="7">
    <location>
        <begin position="393"/>
        <end position="411"/>
    </location>
</feature>
<dbReference type="InterPro" id="IPR036259">
    <property type="entry name" value="MFS_trans_sf"/>
</dbReference>
<comment type="subcellular location">
    <subcellularLocation>
        <location evidence="1">Cell membrane</location>
        <topology evidence="1">Multi-pass membrane protein</topology>
    </subcellularLocation>
</comment>
<evidence type="ECO:0000259" key="8">
    <source>
        <dbReference type="PROSITE" id="PS50850"/>
    </source>
</evidence>
<dbReference type="Pfam" id="PF07690">
    <property type="entry name" value="MFS_1"/>
    <property type="match status" value="1"/>
</dbReference>
<dbReference type="NCBIfam" id="TIGR00711">
    <property type="entry name" value="efflux_EmrB"/>
    <property type="match status" value="1"/>
</dbReference>
<feature type="transmembrane region" description="Helical" evidence="7">
    <location>
        <begin position="212"/>
        <end position="233"/>
    </location>
</feature>
<feature type="transmembrane region" description="Helical" evidence="7">
    <location>
        <begin position="155"/>
        <end position="175"/>
    </location>
</feature>
<dbReference type="STRING" id="675864.SAMN04489747_2124"/>
<keyword evidence="2" id="KW-0813">Transport</keyword>
<dbReference type="PROSITE" id="PS50850">
    <property type="entry name" value="MFS"/>
    <property type="match status" value="1"/>
</dbReference>
<dbReference type="PANTHER" id="PTHR42718:SF42">
    <property type="entry name" value="EXPORT PROTEIN"/>
    <property type="match status" value="1"/>
</dbReference>
<feature type="transmembrane region" description="Helical" evidence="7">
    <location>
        <begin position="284"/>
        <end position="305"/>
    </location>
</feature>
<protein>
    <submittedName>
        <fullName evidence="9">Drug resistance transporter, EmrB/QacA subfamily</fullName>
    </submittedName>
</protein>
<dbReference type="InterPro" id="IPR004638">
    <property type="entry name" value="EmrB-like"/>
</dbReference>
<feature type="domain" description="Major facilitator superfamily (MFS) profile" evidence="8">
    <location>
        <begin position="1"/>
        <end position="447"/>
    </location>
</feature>
<evidence type="ECO:0000256" key="5">
    <source>
        <dbReference type="ARBA" id="ARBA00022989"/>
    </source>
</evidence>
<feature type="transmembrane region" description="Helical" evidence="7">
    <location>
        <begin position="347"/>
        <end position="372"/>
    </location>
</feature>
<feature type="transmembrane region" description="Helical" evidence="7">
    <location>
        <begin position="317"/>
        <end position="335"/>
    </location>
</feature>
<feature type="transmembrane region" description="Helical" evidence="7">
    <location>
        <begin position="254"/>
        <end position="278"/>
    </location>
</feature>
<keyword evidence="6 7" id="KW-0472">Membrane</keyword>
<gene>
    <name evidence="9" type="ORF">SAMN04489747_2124</name>
</gene>
<evidence type="ECO:0000256" key="3">
    <source>
        <dbReference type="ARBA" id="ARBA00022475"/>
    </source>
</evidence>
<evidence type="ECO:0000256" key="7">
    <source>
        <dbReference type="SAM" id="Phobius"/>
    </source>
</evidence>